<reference evidence="1 2" key="1">
    <citation type="journal article" date="2016" name="Mol. Biol. Evol.">
        <title>Comparative Genomics of Early-Diverging Mushroom-Forming Fungi Provides Insights into the Origins of Lignocellulose Decay Capabilities.</title>
        <authorList>
            <person name="Nagy L.G."/>
            <person name="Riley R."/>
            <person name="Tritt A."/>
            <person name="Adam C."/>
            <person name="Daum C."/>
            <person name="Floudas D."/>
            <person name="Sun H."/>
            <person name="Yadav J.S."/>
            <person name="Pangilinan J."/>
            <person name="Larsson K.H."/>
            <person name="Matsuura K."/>
            <person name="Barry K."/>
            <person name="Labutti K."/>
            <person name="Kuo R."/>
            <person name="Ohm R.A."/>
            <person name="Bhattacharya S.S."/>
            <person name="Shirouzu T."/>
            <person name="Yoshinaga Y."/>
            <person name="Martin F.M."/>
            <person name="Grigoriev I.V."/>
            <person name="Hibbett D.S."/>
        </authorList>
    </citation>
    <scope>NUCLEOTIDE SEQUENCE [LARGE SCALE GENOMIC DNA]</scope>
    <source>
        <strain evidence="1 2">HHB12029</strain>
    </source>
</reference>
<gene>
    <name evidence="1" type="ORF">EXIGLDRAFT_590192</name>
</gene>
<dbReference type="GO" id="GO:0003676">
    <property type="term" value="F:nucleic acid binding"/>
    <property type="evidence" value="ECO:0007669"/>
    <property type="project" value="InterPro"/>
</dbReference>
<feature type="non-terminal residue" evidence="1">
    <location>
        <position position="676"/>
    </location>
</feature>
<keyword evidence="2" id="KW-1185">Reference proteome</keyword>
<protein>
    <recommendedName>
        <fullName evidence="3">RNase H type-1 domain-containing protein</fullName>
    </recommendedName>
</protein>
<evidence type="ECO:0000313" key="2">
    <source>
        <dbReference type="Proteomes" id="UP000077266"/>
    </source>
</evidence>
<accession>A0A165DA40</accession>
<dbReference type="AlphaFoldDB" id="A0A165DA40"/>
<dbReference type="InParanoid" id="A0A165DA40"/>
<dbReference type="EMBL" id="KV426241">
    <property type="protein sequence ID" value="KZV84092.1"/>
    <property type="molecule type" value="Genomic_DNA"/>
</dbReference>
<evidence type="ECO:0008006" key="3">
    <source>
        <dbReference type="Google" id="ProtNLM"/>
    </source>
</evidence>
<evidence type="ECO:0000313" key="1">
    <source>
        <dbReference type="EMBL" id="KZV84092.1"/>
    </source>
</evidence>
<dbReference type="Gene3D" id="3.30.420.10">
    <property type="entry name" value="Ribonuclease H-like superfamily/Ribonuclease H"/>
    <property type="match status" value="1"/>
</dbReference>
<dbReference type="STRING" id="1314781.A0A165DA40"/>
<proteinExistence type="predicted"/>
<dbReference type="InterPro" id="IPR036397">
    <property type="entry name" value="RNaseH_sf"/>
</dbReference>
<dbReference type="OrthoDB" id="2976650at2759"/>
<feature type="non-terminal residue" evidence="1">
    <location>
        <position position="1"/>
    </location>
</feature>
<organism evidence="1 2">
    <name type="scientific">Exidia glandulosa HHB12029</name>
    <dbReference type="NCBI Taxonomy" id="1314781"/>
    <lineage>
        <taxon>Eukaryota</taxon>
        <taxon>Fungi</taxon>
        <taxon>Dikarya</taxon>
        <taxon>Basidiomycota</taxon>
        <taxon>Agaricomycotina</taxon>
        <taxon>Agaricomycetes</taxon>
        <taxon>Auriculariales</taxon>
        <taxon>Exidiaceae</taxon>
        <taxon>Exidia</taxon>
    </lineage>
</organism>
<sequence length="676" mass="76360">ENGGLNVFDAKTRNDAAYVVWLRQYLAEKQARPIWAYLADTLFAVHARQSDAKKVPLEARFNPFIQDWKPNKNKLPFILKQMLRVATEYGLTVDAPYIPEEVRVELPAWAHMARANPTRSRENTPSAKCLRENHAAYTVEALQEIAEQAEHNHVRRADCPCENCCADRAEGCKAPFKCQETANDILANIAGKWNPDVAQYDWPAPERDATRDVDDDGVTEGQPIAFRRDENEGDTLASYYRIFTTQLAITPCDTTTLVRRDAGTREEGPARGTKVTVVACGATVNSRNTSAKGGIAIHFPNGEHEDIARACTGEIHTEERSAAAAIMEAARTVSHTCTLIVKCNSKNAVRRLTSKLRQNEGDGWTTSPDSADIFRQCAATLRKRAGETVLQYVPKTHEHRSVKAVINLARDAARELHDQVANQHQPAGELELFDKPGASLQQMTQRTAHRAIKMIQAAKLNERRKTTANLAKVREALKDHRSDTPTNTLIWTSVKSKDFSRNVRNFMWKGLHGAHKVGDYFVNMPSPWKEYATCSRCGCEESMEHILTQCSDPARTQIWRLAKNLLARKAPLSTPKIGDIWGCGLKQITNMNDKRDLGAERAHRIIISESAFLIWKARCERRIQHDDDPQWTIPAAEVKARWYHVINQRIAVDRLLTNRRIFKRKALKRELVIGTW</sequence>
<dbReference type="Proteomes" id="UP000077266">
    <property type="component" value="Unassembled WGS sequence"/>
</dbReference>
<name>A0A165DA40_EXIGL</name>